<reference evidence="2" key="2">
    <citation type="submission" date="2020-10" db="EMBL/GenBank/DDBJ databases">
        <title>Comparative genomics of the Acetobacterium genus.</title>
        <authorList>
            <person name="Marshall C."/>
            <person name="May H."/>
            <person name="Norman S."/>
        </authorList>
    </citation>
    <scope>NUCLEOTIDE SEQUENCE</scope>
    <source>
        <strain evidence="2">DER-2019</strain>
    </source>
</reference>
<reference evidence="2" key="1">
    <citation type="submission" date="2019-10" db="EMBL/GenBank/DDBJ databases">
        <authorList>
            <person name="Ross D.E."/>
            <person name="Gulliver D."/>
        </authorList>
    </citation>
    <scope>NUCLEOTIDE SEQUENCE</scope>
    <source>
        <strain evidence="2">DER-2019</strain>
    </source>
</reference>
<gene>
    <name evidence="2" type="ORF">GH810_13865</name>
</gene>
<keyword evidence="3" id="KW-1185">Reference proteome</keyword>
<sequence length="297" mass="34960">MFEEIINNDTWCKIEKINKGWSDDTKYYIETVDNQKLVLRTSNIDNYKLKKREYEIICKYSSLGFKMSEPVSFGLCNKNQNVYILLTWVEGEDLEFALPKLDWNKQYILGREAGMILRKIHSLKVSVEEIPIHTKIPKKKKQIQKYIDSDVRISGDEVALKFIDDNLDKIWLKPPVYQHGDFHPGNLILTPDGEIGVIDFNRWEIGDPYEEFYKLESFGTGVSIPYCRGQIDAYFSDNVPEDFWRILAIYVAHASLYSIKWAEKFGQKDIDNMVEICKKSFGHYENFTRCIPNWYKK</sequence>
<dbReference type="InterPro" id="IPR011009">
    <property type="entry name" value="Kinase-like_dom_sf"/>
</dbReference>
<dbReference type="OrthoDB" id="334783at2"/>
<dbReference type="Proteomes" id="UP000616595">
    <property type="component" value="Unassembled WGS sequence"/>
</dbReference>
<dbReference type="EMBL" id="WJBD01000018">
    <property type="protein sequence ID" value="MBC3889397.1"/>
    <property type="molecule type" value="Genomic_DNA"/>
</dbReference>
<dbReference type="Gene3D" id="3.90.1200.10">
    <property type="match status" value="1"/>
</dbReference>
<evidence type="ECO:0000313" key="2">
    <source>
        <dbReference type="EMBL" id="MBC3889397.1"/>
    </source>
</evidence>
<organism evidence="2 3">
    <name type="scientific">Acetobacterium paludosum</name>
    <dbReference type="NCBI Taxonomy" id="52693"/>
    <lineage>
        <taxon>Bacteria</taxon>
        <taxon>Bacillati</taxon>
        <taxon>Bacillota</taxon>
        <taxon>Clostridia</taxon>
        <taxon>Eubacteriales</taxon>
        <taxon>Eubacteriaceae</taxon>
        <taxon>Acetobacterium</taxon>
    </lineage>
</organism>
<dbReference type="Pfam" id="PF01636">
    <property type="entry name" value="APH"/>
    <property type="match status" value="1"/>
</dbReference>
<evidence type="ECO:0000313" key="3">
    <source>
        <dbReference type="Proteomes" id="UP000616595"/>
    </source>
</evidence>
<proteinExistence type="predicted"/>
<feature type="domain" description="Aminoglycoside phosphotransferase" evidence="1">
    <location>
        <begin position="14"/>
        <end position="235"/>
    </location>
</feature>
<dbReference type="InterPro" id="IPR002575">
    <property type="entry name" value="Aminoglycoside_PTrfase"/>
</dbReference>
<dbReference type="SUPFAM" id="SSF56112">
    <property type="entry name" value="Protein kinase-like (PK-like)"/>
    <property type="match status" value="1"/>
</dbReference>
<comment type="caution">
    <text evidence="2">The sequence shown here is derived from an EMBL/GenBank/DDBJ whole genome shotgun (WGS) entry which is preliminary data.</text>
</comment>
<dbReference type="PANTHER" id="PTHR41283:SF1">
    <property type="entry name" value="AMINOGLYCOSIDE PHOSPHOTRANSFERASE DOMAIN-CONTAINING PROTEIN"/>
    <property type="match status" value="1"/>
</dbReference>
<evidence type="ECO:0000259" key="1">
    <source>
        <dbReference type="Pfam" id="PF01636"/>
    </source>
</evidence>
<dbReference type="PANTHER" id="PTHR41283">
    <property type="entry name" value="AMINOGLYCOSIDE PHOSPHOTRANSFERASE"/>
    <property type="match status" value="1"/>
</dbReference>
<accession>A0A923HXH3</accession>
<dbReference type="RefSeq" id="WP_148567006.1">
    <property type="nucleotide sequence ID" value="NZ_RXYA01000007.1"/>
</dbReference>
<dbReference type="AlphaFoldDB" id="A0A923HXH3"/>
<name>A0A923HXH3_9FIRM</name>
<protein>
    <submittedName>
        <fullName evidence="2">Phosphotransferase</fullName>
    </submittedName>
</protein>